<feature type="transmembrane region" description="Helical" evidence="1">
    <location>
        <begin position="105"/>
        <end position="124"/>
    </location>
</feature>
<proteinExistence type="predicted"/>
<feature type="transmembrane region" description="Helical" evidence="1">
    <location>
        <begin position="12"/>
        <end position="38"/>
    </location>
</feature>
<evidence type="ECO:0000256" key="1">
    <source>
        <dbReference type="SAM" id="Phobius"/>
    </source>
</evidence>
<dbReference type="Proteomes" id="UP000596977">
    <property type="component" value="Unassembled WGS sequence"/>
</dbReference>
<reference evidence="2 3" key="1">
    <citation type="journal article" date="2014" name="Int. J. Syst. Evol. Microbiol.">
        <title>Complete genome sequence of Corynebacterium casei LMG S-19264T (=DSM 44701T), isolated from a smear-ripened cheese.</title>
        <authorList>
            <consortium name="US DOE Joint Genome Institute (JGI-PGF)"/>
            <person name="Walter F."/>
            <person name="Albersmeier A."/>
            <person name="Kalinowski J."/>
            <person name="Ruckert C."/>
        </authorList>
    </citation>
    <scope>NUCLEOTIDE SEQUENCE [LARGE SCALE GENOMIC DNA]</scope>
    <source>
        <strain evidence="2 3">CGMCC 1.15896</strain>
    </source>
</reference>
<dbReference type="RefSeq" id="WP_127072960.1">
    <property type="nucleotide sequence ID" value="NZ_BMKB01000003.1"/>
</dbReference>
<organism evidence="2 3">
    <name type="scientific">Pelagibacterium lentulum</name>
    <dbReference type="NCBI Taxonomy" id="2029865"/>
    <lineage>
        <taxon>Bacteria</taxon>
        <taxon>Pseudomonadati</taxon>
        <taxon>Pseudomonadota</taxon>
        <taxon>Alphaproteobacteria</taxon>
        <taxon>Hyphomicrobiales</taxon>
        <taxon>Devosiaceae</taxon>
        <taxon>Pelagibacterium</taxon>
    </lineage>
</organism>
<keyword evidence="1" id="KW-0472">Membrane</keyword>
<protein>
    <submittedName>
        <fullName evidence="2">Uncharacterized protein</fullName>
    </submittedName>
</protein>
<sequence length="134" mass="14488">MTQVHGLERRGSLVNIYGFDAVGSAGLGLIFATMAPFIVEWLGISLPPVAVVWLGISLIAWAVFNAICARLSSLPDAMYRVHLAVDWGWVLASLVLVTFDFANLTLAGVFLVPGVALFVAGIILTKMWMQKRNA</sequence>
<feature type="transmembrane region" description="Helical" evidence="1">
    <location>
        <begin position="81"/>
        <end position="99"/>
    </location>
</feature>
<evidence type="ECO:0000313" key="3">
    <source>
        <dbReference type="Proteomes" id="UP000596977"/>
    </source>
</evidence>
<feature type="transmembrane region" description="Helical" evidence="1">
    <location>
        <begin position="50"/>
        <end position="69"/>
    </location>
</feature>
<name>A0A916REJ3_9HYPH</name>
<keyword evidence="3" id="KW-1185">Reference proteome</keyword>
<comment type="caution">
    <text evidence="2">The sequence shown here is derived from an EMBL/GenBank/DDBJ whole genome shotgun (WGS) entry which is preliminary data.</text>
</comment>
<accession>A0A916REJ3</accession>
<keyword evidence="1" id="KW-1133">Transmembrane helix</keyword>
<dbReference type="EMBL" id="BMKB01000003">
    <property type="protein sequence ID" value="GGA51027.1"/>
    <property type="molecule type" value="Genomic_DNA"/>
</dbReference>
<evidence type="ECO:0000313" key="2">
    <source>
        <dbReference type="EMBL" id="GGA51027.1"/>
    </source>
</evidence>
<keyword evidence="1" id="KW-0812">Transmembrane</keyword>
<gene>
    <name evidence="2" type="ORF">GCM10011499_21280</name>
</gene>
<dbReference type="AlphaFoldDB" id="A0A916REJ3"/>